<protein>
    <submittedName>
        <fullName evidence="6">Kelch repeat-containing protein</fullName>
    </submittedName>
</protein>
<feature type="region of interest" description="Disordered" evidence="3">
    <location>
        <begin position="1050"/>
        <end position="1082"/>
    </location>
</feature>
<keyword evidence="4" id="KW-0732">Signal</keyword>
<evidence type="ECO:0000313" key="7">
    <source>
        <dbReference type="Proteomes" id="UP001231941"/>
    </source>
</evidence>
<evidence type="ECO:0000313" key="6">
    <source>
        <dbReference type="EMBL" id="MDP5274625.1"/>
    </source>
</evidence>
<evidence type="ECO:0000256" key="2">
    <source>
        <dbReference type="ARBA" id="ARBA00022737"/>
    </source>
</evidence>
<reference evidence="6 7" key="1">
    <citation type="submission" date="2023-08" db="EMBL/GenBank/DDBJ databases">
        <authorList>
            <person name="Park J.-S."/>
        </authorList>
    </citation>
    <scope>NUCLEOTIDE SEQUENCE [LARGE SCALE GENOMIC DNA]</scope>
    <source>
        <strain evidence="6 7">2205SS18-9</strain>
    </source>
</reference>
<feature type="compositionally biased region" description="Acidic residues" evidence="3">
    <location>
        <begin position="1068"/>
        <end position="1079"/>
    </location>
</feature>
<dbReference type="Pfam" id="PF00395">
    <property type="entry name" value="SLH"/>
    <property type="match status" value="1"/>
</dbReference>
<dbReference type="PANTHER" id="PTHR46260">
    <property type="entry name" value="RING-TYPE DOMAIN-CONTAINING PROTEIN"/>
    <property type="match status" value="1"/>
</dbReference>
<dbReference type="InterPro" id="IPR022038">
    <property type="entry name" value="Ig-like_bact"/>
</dbReference>
<dbReference type="SMART" id="SM00612">
    <property type="entry name" value="Kelch"/>
    <property type="match status" value="5"/>
</dbReference>
<dbReference type="Gene3D" id="2.120.10.80">
    <property type="entry name" value="Kelch-type beta propeller"/>
    <property type="match status" value="2"/>
</dbReference>
<evidence type="ECO:0000259" key="5">
    <source>
        <dbReference type="PROSITE" id="PS51272"/>
    </source>
</evidence>
<keyword evidence="7" id="KW-1185">Reference proteome</keyword>
<evidence type="ECO:0000256" key="1">
    <source>
        <dbReference type="ARBA" id="ARBA00022441"/>
    </source>
</evidence>
<dbReference type="InterPro" id="IPR006652">
    <property type="entry name" value="Kelch_1"/>
</dbReference>
<accession>A0ABT9IZ80</accession>
<gene>
    <name evidence="6" type="ORF">Q5Y73_10930</name>
</gene>
<proteinExistence type="predicted"/>
<dbReference type="InterPro" id="IPR011043">
    <property type="entry name" value="Gal_Oxase/kelch_b-propeller"/>
</dbReference>
<dbReference type="InterPro" id="IPR051746">
    <property type="entry name" value="Kelch_domain_containing_8"/>
</dbReference>
<dbReference type="InterPro" id="IPR015915">
    <property type="entry name" value="Kelch-typ_b-propeller"/>
</dbReference>
<feature type="domain" description="SLH" evidence="5">
    <location>
        <begin position="1129"/>
        <end position="1192"/>
    </location>
</feature>
<organism evidence="6 7">
    <name type="scientific">Chengkuizengella axinellae</name>
    <dbReference type="NCBI Taxonomy" id="3064388"/>
    <lineage>
        <taxon>Bacteria</taxon>
        <taxon>Bacillati</taxon>
        <taxon>Bacillota</taxon>
        <taxon>Bacilli</taxon>
        <taxon>Bacillales</taxon>
        <taxon>Paenibacillaceae</taxon>
        <taxon>Chengkuizengella</taxon>
    </lineage>
</organism>
<name>A0ABT9IZ80_9BACL</name>
<sequence>MKKVSLLLCLSFILVSTYILKENTVHAIEQWEKRTELSHARGELGVAEIDDLIYVVGGDTDQTIDVYNPTTDSWNYNLTTLPNGRERTDFGVAAIGTKIYVVGGDNGTDTNMVDIFDTTTQLWITGADMPTARSGLSLTAVGNKIYAMGGWQQLNTVEVYDVVNDSWEDVSDGISQMPTGRSYLSLVTVEKMIYAIGGYISGDGDKQTVEVYNTDNNTWAAASDGIDQLDMGRSGIGTVLLDGKIYAIGGESADGLFNTVEVYDISTNTWSYISPMNNGRIGLSSTVVNGEIFAIGGYNDQEHVLDVEVYAPTISVDNTAPTITLTTDGNVDWSQSASTTAIITDDDSGIAEDTLEFSWSKSNTNASGWSIFTSGDLLALDSVTGTYYLHIRAEDKAGNKATFVSNLFLIDNKAPIIQYGTDGSATWSQMVSTTVTVKDDESNIDSGTLEYAWSDSISEPVNGWSGFTSGEELTLENVTGTYYLHVRAEDNVGNHKTEVSGQFLLDNTEPVISITPNGNDAWSQTQATTVTVTDDHSGVDTSTLEYVWSDSSSPPVDGWSVFNSGDELTLQSETGVYYLHVRAEDEAGNQKTQVSSHFLVDNVELVITYDPVDNGTWSQSQSTHVTVTDDHSGAAADSLEYVWSDSVNLPVDGWSTFNNGDKLTLEHSTGTYYLHVRAEDNAGNQKTGVSGQFLLDNTEPVISITPNENSTWSQSQSTIVTVTDNNSGIVNDTLEYVWSDSLNAPVDGWLGFNSGDKIKLENETGNYYLYVRVEDEVGNQNTEVSEQFLIDNTEPTISFAPNGNNAWSQTQTTTVTVTDDHSGVDENNLEYVWSDSTDIPANGWSSFSNGEELTLESETGAYYLHVRAEDAEGNQSLGRSEAFVIDNILPSLEVSMIKEDNSTYDNDTWTNQSVTVSLTADDESSSTSIQWSEDNGQNWIDYIQPLELVEEKEYVLQFRALDESGNESHESRMVKVDKTAPIIKGVSNGVTYTKTVTPYTEETNIKDVTLLKNNKQVDGYQLGDTISKNSTYTLIVEDYAGNITEITFRKKQSGSNPGNSNDNKNDDANEYEEEDESITSEEKFEELKKAGIFSGYEDGLPHLEDISTREQVVKVIVLLFGVDYQNSDLIPFYNDVDNDRWSYNHIQAATIEGIVEGIGKELFDPLNEVTIEQYIKMLVEGYALRNGLEIDEDATVENGKVSQWAQKYVAAALDWGIFEEQEDYTLDAPRYLLVDGAYIIHQKLQE</sequence>
<dbReference type="EMBL" id="JAVAMP010000003">
    <property type="protein sequence ID" value="MDP5274625.1"/>
    <property type="molecule type" value="Genomic_DNA"/>
</dbReference>
<keyword evidence="1" id="KW-0880">Kelch repeat</keyword>
<dbReference type="RefSeq" id="WP_305991927.1">
    <property type="nucleotide sequence ID" value="NZ_JAVAMP010000003.1"/>
</dbReference>
<dbReference type="SUPFAM" id="SSF50965">
    <property type="entry name" value="Galactose oxidase, central domain"/>
    <property type="match status" value="1"/>
</dbReference>
<dbReference type="Pfam" id="PF24681">
    <property type="entry name" value="Kelch_KLHDC2_KLHL20_DRC7"/>
    <property type="match status" value="1"/>
</dbReference>
<comment type="caution">
    <text evidence="6">The sequence shown here is derived from an EMBL/GenBank/DDBJ whole genome shotgun (WGS) entry which is preliminary data.</text>
</comment>
<keyword evidence="2" id="KW-0677">Repeat</keyword>
<evidence type="ECO:0000256" key="3">
    <source>
        <dbReference type="SAM" id="MobiDB-lite"/>
    </source>
</evidence>
<feature type="chain" id="PRO_5045762633" evidence="4">
    <location>
        <begin position="22"/>
        <end position="1246"/>
    </location>
</feature>
<dbReference type="Proteomes" id="UP001231941">
    <property type="component" value="Unassembled WGS sequence"/>
</dbReference>
<feature type="signal peptide" evidence="4">
    <location>
        <begin position="1"/>
        <end position="21"/>
    </location>
</feature>
<dbReference type="Pfam" id="PF12245">
    <property type="entry name" value="Big_3_2"/>
    <property type="match status" value="2"/>
</dbReference>
<dbReference type="PROSITE" id="PS51272">
    <property type="entry name" value="SLH"/>
    <property type="match status" value="1"/>
</dbReference>
<dbReference type="PANTHER" id="PTHR46260:SF3">
    <property type="entry name" value="RING-TYPE DOMAIN-CONTAINING PROTEIN"/>
    <property type="match status" value="1"/>
</dbReference>
<evidence type="ECO:0000256" key="4">
    <source>
        <dbReference type="SAM" id="SignalP"/>
    </source>
</evidence>
<dbReference type="InterPro" id="IPR001119">
    <property type="entry name" value="SLH_dom"/>
</dbReference>